<keyword evidence="2" id="KW-0689">Ribosomal protein</keyword>
<proteinExistence type="inferred from homology"/>
<gene>
    <name evidence="4" type="ORF">mRhiFer1_008856</name>
</gene>
<accession>A0A7J8AEH3</accession>
<keyword evidence="3" id="KW-0687">Ribonucleoprotein</keyword>
<organism evidence="4 5">
    <name type="scientific">Rhinolophus ferrumequinum</name>
    <name type="common">Greater horseshoe bat</name>
    <dbReference type="NCBI Taxonomy" id="59479"/>
    <lineage>
        <taxon>Eukaryota</taxon>
        <taxon>Metazoa</taxon>
        <taxon>Chordata</taxon>
        <taxon>Craniata</taxon>
        <taxon>Vertebrata</taxon>
        <taxon>Euteleostomi</taxon>
        <taxon>Mammalia</taxon>
        <taxon>Eutheria</taxon>
        <taxon>Laurasiatheria</taxon>
        <taxon>Chiroptera</taxon>
        <taxon>Yinpterochiroptera</taxon>
        <taxon>Rhinolophoidea</taxon>
        <taxon>Rhinolophidae</taxon>
        <taxon>Rhinolophinae</taxon>
        <taxon>Rhinolophus</taxon>
    </lineage>
</organism>
<dbReference type="InterPro" id="IPR023574">
    <property type="entry name" value="Ribosomal_uL4_dom_sf"/>
</dbReference>
<dbReference type="GO" id="GO:0005840">
    <property type="term" value="C:ribosome"/>
    <property type="evidence" value="ECO:0007669"/>
    <property type="project" value="UniProtKB-KW"/>
</dbReference>
<dbReference type="GO" id="GO:0003735">
    <property type="term" value="F:structural constituent of ribosome"/>
    <property type="evidence" value="ECO:0007669"/>
    <property type="project" value="InterPro"/>
</dbReference>
<dbReference type="Gene3D" id="3.40.1370.10">
    <property type="match status" value="1"/>
</dbReference>
<evidence type="ECO:0000313" key="4">
    <source>
        <dbReference type="EMBL" id="KAF6385017.1"/>
    </source>
</evidence>
<sequence length="179" mass="20136">MTCAHPRILLYSKKRESFGKNATLPAVFKVPIRPHIVNFVHTDLRENNRQPCAVSELAGRQTTAESWGPGRVWLKFPEFNVVGLTVLAPRVLFGNMPGGGHMFAPTKTCPRWHRRVNTTQTPYATCSALAASALPALVMSKGHRIEEVPELPLKIKLKATRRPRRLFCFLRSLRPGMIE</sequence>
<dbReference type="InterPro" id="IPR002136">
    <property type="entry name" value="Ribosomal_uL4"/>
</dbReference>
<dbReference type="InterPro" id="IPR045240">
    <property type="entry name" value="Ribosomal_uL4_euk/arch"/>
</dbReference>
<comment type="similarity">
    <text evidence="1">Belongs to the universal ribosomal protein uL4 family.</text>
</comment>
<dbReference type="GO" id="GO:1990904">
    <property type="term" value="C:ribonucleoprotein complex"/>
    <property type="evidence" value="ECO:0007669"/>
    <property type="project" value="UniProtKB-KW"/>
</dbReference>
<evidence type="ECO:0000313" key="5">
    <source>
        <dbReference type="Proteomes" id="UP000585614"/>
    </source>
</evidence>
<comment type="caution">
    <text evidence="4">The sequence shown here is derived from an EMBL/GenBank/DDBJ whole genome shotgun (WGS) entry which is preliminary data.</text>
</comment>
<dbReference type="SUPFAM" id="SSF52166">
    <property type="entry name" value="Ribosomal protein L4"/>
    <property type="match status" value="1"/>
</dbReference>
<dbReference type="AlphaFoldDB" id="A0A7J8AEH3"/>
<dbReference type="Proteomes" id="UP000585614">
    <property type="component" value="Unassembled WGS sequence"/>
</dbReference>
<evidence type="ECO:0000256" key="3">
    <source>
        <dbReference type="ARBA" id="ARBA00023274"/>
    </source>
</evidence>
<evidence type="ECO:0000256" key="1">
    <source>
        <dbReference type="ARBA" id="ARBA00010528"/>
    </source>
</evidence>
<dbReference type="GO" id="GO:0006412">
    <property type="term" value="P:translation"/>
    <property type="evidence" value="ECO:0007669"/>
    <property type="project" value="InterPro"/>
</dbReference>
<dbReference type="PANTHER" id="PTHR19431">
    <property type="entry name" value="60S RIBOSOMAL PROTEIN L4"/>
    <property type="match status" value="1"/>
</dbReference>
<reference evidence="4 5" key="1">
    <citation type="journal article" date="2020" name="Nature">
        <title>Six reference-quality genomes reveal evolution of bat adaptations.</title>
        <authorList>
            <person name="Jebb D."/>
            <person name="Huang Z."/>
            <person name="Pippel M."/>
            <person name="Hughes G.M."/>
            <person name="Lavrichenko K."/>
            <person name="Devanna P."/>
            <person name="Winkler S."/>
            <person name="Jermiin L.S."/>
            <person name="Skirmuntt E.C."/>
            <person name="Katzourakis A."/>
            <person name="Burkitt-Gray L."/>
            <person name="Ray D.A."/>
            <person name="Sullivan K.A.M."/>
            <person name="Roscito J.G."/>
            <person name="Kirilenko B.M."/>
            <person name="Davalos L.M."/>
            <person name="Corthals A.P."/>
            <person name="Power M.L."/>
            <person name="Jones G."/>
            <person name="Ransome R.D."/>
            <person name="Dechmann D.K.N."/>
            <person name="Locatelli A.G."/>
            <person name="Puechmaille S.J."/>
            <person name="Fedrigo O."/>
            <person name="Jarvis E.D."/>
            <person name="Hiller M."/>
            <person name="Vernes S.C."/>
            <person name="Myers E.W."/>
            <person name="Teeling E.C."/>
        </authorList>
    </citation>
    <scope>NUCLEOTIDE SEQUENCE [LARGE SCALE GENOMIC DNA]</scope>
    <source>
        <strain evidence="4">MRhiFer1</strain>
        <tissue evidence="4">Lung</tissue>
    </source>
</reference>
<dbReference type="EMBL" id="JACAGC010000002">
    <property type="protein sequence ID" value="KAF6385017.1"/>
    <property type="molecule type" value="Genomic_DNA"/>
</dbReference>
<protein>
    <submittedName>
        <fullName evidence="4">Uncharacterized protein</fullName>
    </submittedName>
</protein>
<name>A0A7J8AEH3_RHIFE</name>
<evidence type="ECO:0000256" key="2">
    <source>
        <dbReference type="ARBA" id="ARBA00022980"/>
    </source>
</evidence>
<dbReference type="Pfam" id="PF00573">
    <property type="entry name" value="Ribosomal_L4"/>
    <property type="match status" value="1"/>
</dbReference>